<feature type="compositionally biased region" description="Acidic residues" evidence="1">
    <location>
        <begin position="13"/>
        <end position="37"/>
    </location>
</feature>
<dbReference type="WBParaSite" id="jg11036">
    <property type="protein sequence ID" value="jg11036"/>
    <property type="gene ID" value="jg11036"/>
</dbReference>
<evidence type="ECO:0000313" key="2">
    <source>
        <dbReference type="Proteomes" id="UP000887574"/>
    </source>
</evidence>
<accession>A0A915CNZ0</accession>
<feature type="compositionally biased region" description="Basic and acidic residues" evidence="1">
    <location>
        <begin position="1"/>
        <end position="11"/>
    </location>
</feature>
<name>A0A915CNZ0_9BILA</name>
<feature type="region of interest" description="Disordered" evidence="1">
    <location>
        <begin position="1"/>
        <end position="37"/>
    </location>
</feature>
<proteinExistence type="predicted"/>
<keyword evidence="2" id="KW-1185">Reference proteome</keyword>
<organism evidence="2 3">
    <name type="scientific">Ditylenchus dipsaci</name>
    <dbReference type="NCBI Taxonomy" id="166011"/>
    <lineage>
        <taxon>Eukaryota</taxon>
        <taxon>Metazoa</taxon>
        <taxon>Ecdysozoa</taxon>
        <taxon>Nematoda</taxon>
        <taxon>Chromadorea</taxon>
        <taxon>Rhabditida</taxon>
        <taxon>Tylenchina</taxon>
        <taxon>Tylenchomorpha</taxon>
        <taxon>Sphaerularioidea</taxon>
        <taxon>Anguinidae</taxon>
        <taxon>Anguininae</taxon>
        <taxon>Ditylenchus</taxon>
    </lineage>
</organism>
<dbReference type="Proteomes" id="UP000887574">
    <property type="component" value="Unplaced"/>
</dbReference>
<protein>
    <submittedName>
        <fullName evidence="3">Uncharacterized protein</fullName>
    </submittedName>
</protein>
<evidence type="ECO:0000313" key="3">
    <source>
        <dbReference type="WBParaSite" id="jg11036"/>
    </source>
</evidence>
<dbReference type="AlphaFoldDB" id="A0A915CNZ0"/>
<evidence type="ECO:0000256" key="1">
    <source>
        <dbReference type="SAM" id="MobiDB-lite"/>
    </source>
</evidence>
<sequence length="76" mass="8879">MAYRLADRNALDEFSEESLSDSDYEEEQVEPEDEYEEDDDFLFLLFSSVVYKLMEFIASYESGSEAETEEVVKPID</sequence>
<reference evidence="3" key="1">
    <citation type="submission" date="2022-11" db="UniProtKB">
        <authorList>
            <consortium name="WormBaseParasite"/>
        </authorList>
    </citation>
    <scope>IDENTIFICATION</scope>
</reference>